<dbReference type="PANTHER" id="PTHR38730:SF1">
    <property type="entry name" value="SLL7028 PROTEIN"/>
    <property type="match status" value="1"/>
</dbReference>
<evidence type="ECO:0000259" key="2">
    <source>
        <dbReference type="Pfam" id="PF09967"/>
    </source>
</evidence>
<dbReference type="Pfam" id="PF13203">
    <property type="entry name" value="DUF2201_N"/>
    <property type="match status" value="1"/>
</dbReference>
<dbReference type="AlphaFoldDB" id="A0A841I129"/>
<protein>
    <submittedName>
        <fullName evidence="4">Putative metal-dependent peptidase</fullName>
    </submittedName>
</protein>
<proteinExistence type="predicted"/>
<evidence type="ECO:0000259" key="3">
    <source>
        <dbReference type="Pfam" id="PF13203"/>
    </source>
</evidence>
<feature type="region of interest" description="Disordered" evidence="1">
    <location>
        <begin position="160"/>
        <end position="210"/>
    </location>
</feature>
<dbReference type="InterPro" id="IPR025154">
    <property type="entry name" value="Put_metallopeptidase_dom"/>
</dbReference>
<organism evidence="4 5">
    <name type="scientific">Deinobacterium chartae</name>
    <dbReference type="NCBI Taxonomy" id="521158"/>
    <lineage>
        <taxon>Bacteria</taxon>
        <taxon>Thermotogati</taxon>
        <taxon>Deinococcota</taxon>
        <taxon>Deinococci</taxon>
        <taxon>Deinococcales</taxon>
        <taxon>Deinococcaceae</taxon>
        <taxon>Deinobacterium</taxon>
    </lineage>
</organism>
<sequence>MHGLKLDADAKLSRAKIEAVREFPFFGLLILGCEFLEDPHCAALWSDGRRIGYNPDFVARCEVPELVWLLAHEALHNAFAHVHGLGARDAQLYNLAADFWVNGRLEEEAARSGGQRLRRPDLARLEGRAQVELALDPARFSQLSSEAIYAELVRETLRQDRSGQGAGGGESASEQDAASASSGRGGEDPLEGSGSGDAFAQYDQGGMNGDLNLEAARERGASSDAQRAADAAYWSGEVARAAEVARQHGSFPAELARAVTALLEPQLPWTERLAAFVQPSLEDYRWEMPDRRFSDADFILPAVEGSRLEVVLAVDVSGSIRPGELRRFVSEAAAVLHAFDRVEAWLLACDAEVRYFGRISVGEALPTEFPGGGGTDFRPVFERLEQAGILPHALVYLTDGFGRYPRSAPTYPVLWVLTEQGGSPPFGEVLRLGEHSLAR</sequence>
<reference evidence="4 5" key="1">
    <citation type="submission" date="2020-08" db="EMBL/GenBank/DDBJ databases">
        <title>Genomic Encyclopedia of Type Strains, Phase IV (KMG-IV): sequencing the most valuable type-strain genomes for metagenomic binning, comparative biology and taxonomic classification.</title>
        <authorList>
            <person name="Goeker M."/>
        </authorList>
    </citation>
    <scope>NUCLEOTIDE SEQUENCE [LARGE SCALE GENOMIC DNA]</scope>
    <source>
        <strain evidence="4 5">DSM 21458</strain>
    </source>
</reference>
<dbReference type="PROSITE" id="PS51257">
    <property type="entry name" value="PROKAR_LIPOPROTEIN"/>
    <property type="match status" value="1"/>
</dbReference>
<evidence type="ECO:0000313" key="5">
    <source>
        <dbReference type="Proteomes" id="UP000569951"/>
    </source>
</evidence>
<accession>A0A841I129</accession>
<dbReference type="InterPro" id="IPR018698">
    <property type="entry name" value="VWA-like_dom"/>
</dbReference>
<dbReference type="Pfam" id="PF09967">
    <property type="entry name" value="DUF2201"/>
    <property type="match status" value="1"/>
</dbReference>
<dbReference type="Proteomes" id="UP000569951">
    <property type="component" value="Unassembled WGS sequence"/>
</dbReference>
<dbReference type="RefSeq" id="WP_183985595.1">
    <property type="nucleotide sequence ID" value="NZ_JACHHG010000004.1"/>
</dbReference>
<dbReference type="PANTHER" id="PTHR38730">
    <property type="entry name" value="SLL7028 PROTEIN"/>
    <property type="match status" value="1"/>
</dbReference>
<name>A0A841I129_9DEIO</name>
<feature type="domain" description="Putative metallopeptidase" evidence="3">
    <location>
        <begin position="10"/>
        <end position="302"/>
    </location>
</feature>
<keyword evidence="5" id="KW-1185">Reference proteome</keyword>
<gene>
    <name evidence="4" type="ORF">HNR42_001215</name>
</gene>
<dbReference type="EMBL" id="JACHHG010000004">
    <property type="protein sequence ID" value="MBB6097792.1"/>
    <property type="molecule type" value="Genomic_DNA"/>
</dbReference>
<comment type="caution">
    <text evidence="4">The sequence shown here is derived from an EMBL/GenBank/DDBJ whole genome shotgun (WGS) entry which is preliminary data.</text>
</comment>
<evidence type="ECO:0000313" key="4">
    <source>
        <dbReference type="EMBL" id="MBB6097792.1"/>
    </source>
</evidence>
<feature type="domain" description="VWA-like" evidence="2">
    <location>
        <begin position="310"/>
        <end position="432"/>
    </location>
</feature>
<feature type="compositionally biased region" description="Low complexity" evidence="1">
    <location>
        <begin position="171"/>
        <end position="182"/>
    </location>
</feature>
<evidence type="ECO:0000256" key="1">
    <source>
        <dbReference type="SAM" id="MobiDB-lite"/>
    </source>
</evidence>